<dbReference type="EMBL" id="JACHNH010000001">
    <property type="protein sequence ID" value="MBB4765073.1"/>
    <property type="molecule type" value="Genomic_DNA"/>
</dbReference>
<evidence type="ECO:0000313" key="7">
    <source>
        <dbReference type="EMBL" id="MBB4765073.1"/>
    </source>
</evidence>
<organism evidence="7 8">
    <name type="scientific">Actinoplanes digitatis</name>
    <dbReference type="NCBI Taxonomy" id="1868"/>
    <lineage>
        <taxon>Bacteria</taxon>
        <taxon>Bacillati</taxon>
        <taxon>Actinomycetota</taxon>
        <taxon>Actinomycetes</taxon>
        <taxon>Micromonosporales</taxon>
        <taxon>Micromonosporaceae</taxon>
        <taxon>Actinoplanes</taxon>
    </lineage>
</organism>
<keyword evidence="4" id="KW-0564">Palmitate</keyword>
<dbReference type="PROSITE" id="PS51257">
    <property type="entry name" value="PROKAR_LIPOPROTEIN"/>
    <property type="match status" value="1"/>
</dbReference>
<dbReference type="SUPFAM" id="SSF53850">
    <property type="entry name" value="Periplasmic binding protein-like II"/>
    <property type="match status" value="1"/>
</dbReference>
<dbReference type="InterPro" id="IPR050490">
    <property type="entry name" value="Bact_solute-bd_prot1"/>
</dbReference>
<keyword evidence="8" id="KW-1185">Reference proteome</keyword>
<feature type="signal peptide" evidence="6">
    <location>
        <begin position="1"/>
        <end position="24"/>
    </location>
</feature>
<proteinExistence type="predicted"/>
<dbReference type="PANTHER" id="PTHR43649">
    <property type="entry name" value="ARABINOSE-BINDING PROTEIN-RELATED"/>
    <property type="match status" value="1"/>
</dbReference>
<keyword evidence="7" id="KW-0813">Transport</keyword>
<gene>
    <name evidence="7" type="ORF">BJ971_005629</name>
</gene>
<dbReference type="InterPro" id="IPR006059">
    <property type="entry name" value="SBP"/>
</dbReference>
<comment type="caution">
    <text evidence="7">The sequence shown here is derived from an EMBL/GenBank/DDBJ whole genome shotgun (WGS) entry which is preliminary data.</text>
</comment>
<evidence type="ECO:0000256" key="4">
    <source>
        <dbReference type="ARBA" id="ARBA00023139"/>
    </source>
</evidence>
<dbReference type="Gene3D" id="3.40.190.10">
    <property type="entry name" value="Periplasmic binding protein-like II"/>
    <property type="match status" value="2"/>
</dbReference>
<reference evidence="7 8" key="1">
    <citation type="submission" date="2020-08" db="EMBL/GenBank/DDBJ databases">
        <title>Sequencing the genomes of 1000 actinobacteria strains.</title>
        <authorList>
            <person name="Klenk H.-P."/>
        </authorList>
    </citation>
    <scope>NUCLEOTIDE SEQUENCE [LARGE SCALE GENOMIC DNA]</scope>
    <source>
        <strain evidence="7 8">DSM 43149</strain>
    </source>
</reference>
<keyword evidence="2 6" id="KW-0732">Signal</keyword>
<dbReference type="Pfam" id="PF01547">
    <property type="entry name" value="SBP_bac_1"/>
    <property type="match status" value="1"/>
</dbReference>
<keyword evidence="1" id="KW-1003">Cell membrane</keyword>
<sequence length="447" mass="47954">MALYRIGRKLLATGAITSIALLTACSGGDTQETTAPAACAPAASGEKVTLTFSSWVPGMQKTVDLWNKQNPDIQVQYKEVVAGQRGTYQTYANQIKAGNAGDLGMVEFDSMPSFRLQDGLANIGACPGVQEGVKAFVPWTVSQVGFGEAGALYGVPQDIGPLALYYRKDLFEQNGIAVPKTWDEFYTAAKQVKAKGATITNFPPDASSYLAALAWQNGAKWFDNKNGTWTVSMTDDKTEQVAEYWQRMIDEKLVDSVPALTDTQFKALDTSREWSVVGAAWTAKLLENGSPATSGKWAVAPLPQWQAGQQASGNWGGSTTVVFKNSKHPAEAAKFALWAFGNLDALALNNANGGQFPATTAGESELPALNEPYPYFGGQVIWKTFQEAAPQVNQSWQWGPTMTQTFADLSDGLSAAVNGKGTVLDALTEAQKKTITTMKSQALQVAE</sequence>
<protein>
    <submittedName>
        <fullName evidence="7">Multiple sugar transport system substrate-binding protein</fullName>
    </submittedName>
</protein>
<keyword evidence="7" id="KW-0762">Sugar transport</keyword>
<accession>A0A7W7I253</accession>
<name>A0A7W7I253_9ACTN</name>
<feature type="chain" id="PRO_5038897969" evidence="6">
    <location>
        <begin position="25"/>
        <end position="447"/>
    </location>
</feature>
<evidence type="ECO:0000256" key="6">
    <source>
        <dbReference type="SAM" id="SignalP"/>
    </source>
</evidence>
<evidence type="ECO:0000256" key="3">
    <source>
        <dbReference type="ARBA" id="ARBA00023136"/>
    </source>
</evidence>
<keyword evidence="5" id="KW-0449">Lipoprotein</keyword>
<dbReference type="AlphaFoldDB" id="A0A7W7I253"/>
<evidence type="ECO:0000256" key="1">
    <source>
        <dbReference type="ARBA" id="ARBA00022475"/>
    </source>
</evidence>
<keyword evidence="3" id="KW-0472">Membrane</keyword>
<dbReference type="PANTHER" id="PTHR43649:SF33">
    <property type="entry name" value="POLYGALACTURONAN_RHAMNOGALACTURONAN-BINDING PROTEIN YTCQ"/>
    <property type="match status" value="1"/>
</dbReference>
<evidence type="ECO:0000313" key="8">
    <source>
        <dbReference type="Proteomes" id="UP000578112"/>
    </source>
</evidence>
<dbReference type="Proteomes" id="UP000578112">
    <property type="component" value="Unassembled WGS sequence"/>
</dbReference>
<dbReference type="RefSeq" id="WP_184996187.1">
    <property type="nucleotide sequence ID" value="NZ_BOMK01000071.1"/>
</dbReference>
<evidence type="ECO:0000256" key="2">
    <source>
        <dbReference type="ARBA" id="ARBA00022729"/>
    </source>
</evidence>
<evidence type="ECO:0000256" key="5">
    <source>
        <dbReference type="ARBA" id="ARBA00023288"/>
    </source>
</evidence>